<evidence type="ECO:0000313" key="1">
    <source>
        <dbReference type="EMBL" id="CAA9563496.1"/>
    </source>
</evidence>
<dbReference type="EMBL" id="CADCWF010000183">
    <property type="protein sequence ID" value="CAA9563496.1"/>
    <property type="molecule type" value="Genomic_DNA"/>
</dbReference>
<protein>
    <submittedName>
        <fullName evidence="1">Uncharacterized protein</fullName>
    </submittedName>
</protein>
<proteinExistence type="predicted"/>
<organism evidence="1">
    <name type="scientific">uncultured Thermomicrobiales bacterium</name>
    <dbReference type="NCBI Taxonomy" id="1645740"/>
    <lineage>
        <taxon>Bacteria</taxon>
        <taxon>Pseudomonadati</taxon>
        <taxon>Thermomicrobiota</taxon>
        <taxon>Thermomicrobia</taxon>
        <taxon>Thermomicrobiales</taxon>
        <taxon>environmental samples</taxon>
    </lineage>
</organism>
<dbReference type="SUPFAM" id="SSF56563">
    <property type="entry name" value="Major capsid protein gp5"/>
    <property type="match status" value="1"/>
</dbReference>
<gene>
    <name evidence="1" type="ORF">AVDCRST_MAG59-2797</name>
</gene>
<dbReference type="NCBIfam" id="NF045672">
    <property type="entry name" value="MCP_gp7_epsi_15"/>
    <property type="match status" value="1"/>
</dbReference>
<accession>A0A6J4V044</accession>
<dbReference type="InterPro" id="IPR048813">
    <property type="entry name" value="GP7-like"/>
</dbReference>
<reference evidence="1" key="1">
    <citation type="submission" date="2020-02" db="EMBL/GenBank/DDBJ databases">
        <authorList>
            <person name="Meier V. D."/>
        </authorList>
    </citation>
    <scope>NUCLEOTIDE SEQUENCE</scope>
    <source>
        <strain evidence="1">AVDCRST_MAG59</strain>
    </source>
</reference>
<sequence>MAMTKAEAAKLTQDLLVRGVIETVVKESRLLQLLPFLEVTGTAVTYNREASMPAAGFYDVGDTWTEATPTFAQITAGLKILGGDADVDNFVQATYATPHDVEAEAIASRAKSVAHKFLD</sequence>
<name>A0A6J4V044_9BACT</name>
<dbReference type="AlphaFoldDB" id="A0A6J4V044"/>